<dbReference type="KEGG" id="poc:NCTC13071_00322"/>
<evidence type="ECO:0000313" key="2">
    <source>
        <dbReference type="EMBL" id="VEH14351.1"/>
    </source>
</evidence>
<reference evidence="2 3" key="1">
    <citation type="submission" date="2018-12" db="EMBL/GenBank/DDBJ databases">
        <authorList>
            <consortium name="Pathogen Informatics"/>
        </authorList>
    </citation>
    <scope>NUCLEOTIDE SEQUENCE [LARGE SCALE GENOMIC DNA]</scope>
    <source>
        <strain evidence="2 3">NCTC13071</strain>
    </source>
</reference>
<organism evidence="2 3">
    <name type="scientific">Segatella oris</name>
    <dbReference type="NCBI Taxonomy" id="28135"/>
    <lineage>
        <taxon>Bacteria</taxon>
        <taxon>Pseudomonadati</taxon>
        <taxon>Bacteroidota</taxon>
        <taxon>Bacteroidia</taxon>
        <taxon>Bacteroidales</taxon>
        <taxon>Prevotellaceae</taxon>
        <taxon>Segatella</taxon>
    </lineage>
</organism>
<dbReference type="RefSeq" id="WP_018919474.1">
    <property type="nucleotide sequence ID" value="NZ_LR134384.1"/>
</dbReference>
<dbReference type="PROSITE" id="PS51257">
    <property type="entry name" value="PROKAR_LIPOPROTEIN"/>
    <property type="match status" value="1"/>
</dbReference>
<keyword evidence="1" id="KW-0812">Transmembrane</keyword>
<sequence length="137" mass="15668">MKQLNSLQSILFMTGGALMVVGVGCYVFMFATQIVCWIALVGCILFALMQMMQTYEGRSLAIKRLKNILNLADFLFVFAGLLMVDNAYGFLRPIFGNQIDYITYVYNKWVVLLLIAAIIEVYAMHRIDHELKKEKQP</sequence>
<keyword evidence="1" id="KW-1133">Transmembrane helix</keyword>
<dbReference type="AlphaFoldDB" id="A0A3S4UKB7"/>
<proteinExistence type="predicted"/>
<dbReference type="GeneID" id="85011237"/>
<evidence type="ECO:0000256" key="1">
    <source>
        <dbReference type="SAM" id="Phobius"/>
    </source>
</evidence>
<dbReference type="EMBL" id="LR134384">
    <property type="protein sequence ID" value="VEH14351.1"/>
    <property type="molecule type" value="Genomic_DNA"/>
</dbReference>
<feature type="transmembrane region" description="Helical" evidence="1">
    <location>
        <begin position="67"/>
        <end position="84"/>
    </location>
</feature>
<feature type="transmembrane region" description="Helical" evidence="1">
    <location>
        <begin position="104"/>
        <end position="123"/>
    </location>
</feature>
<protein>
    <submittedName>
        <fullName evidence="2">Uncharacterized protein</fullName>
    </submittedName>
</protein>
<evidence type="ECO:0000313" key="3">
    <source>
        <dbReference type="Proteomes" id="UP000274578"/>
    </source>
</evidence>
<accession>A0A3S4UKB7</accession>
<feature type="transmembrane region" description="Helical" evidence="1">
    <location>
        <begin position="37"/>
        <end position="55"/>
    </location>
</feature>
<gene>
    <name evidence="2" type="ORF">NCTC13071_00322</name>
</gene>
<dbReference type="Proteomes" id="UP000274578">
    <property type="component" value="Chromosome 1"/>
</dbReference>
<keyword evidence="1" id="KW-0472">Membrane</keyword>
<name>A0A3S4UKB7_9BACT</name>